<comment type="pathway">
    <text evidence="1">Lipid metabolism.</text>
</comment>
<feature type="domain" description="Tyrosine specific protein phosphatases" evidence="16">
    <location>
        <begin position="129"/>
        <end position="197"/>
    </location>
</feature>
<proteinExistence type="inferred from homology"/>
<evidence type="ECO:0000256" key="14">
    <source>
        <dbReference type="ARBA" id="ARBA00053902"/>
    </source>
</evidence>
<dbReference type="PANTHER" id="PTHR46274:SF7">
    <property type="entry name" value="DUAL SPECIFICITY PROTEIN PHOSPHATASE DSP8"/>
    <property type="match status" value="1"/>
</dbReference>
<evidence type="ECO:0000256" key="13">
    <source>
        <dbReference type="ARBA" id="ARBA00050944"/>
    </source>
</evidence>
<dbReference type="InterPro" id="IPR000340">
    <property type="entry name" value="Dual-sp_phosphatase_cat-dom"/>
</dbReference>
<keyword evidence="8" id="KW-1208">Phospholipid metabolism</keyword>
<comment type="catalytic activity">
    <reaction evidence="13">
        <text>a 1,2-diacyl-sn-glycero-3-phospho-(1'-sn-glycero-3'-phosphate) + H2O = a 1,2-diacyl-sn-glycero-3-phospho-(1'-sn-glycerol) + phosphate</text>
        <dbReference type="Rhea" id="RHEA:33751"/>
        <dbReference type="ChEBI" id="CHEBI:15377"/>
        <dbReference type="ChEBI" id="CHEBI:43474"/>
        <dbReference type="ChEBI" id="CHEBI:60110"/>
        <dbReference type="ChEBI" id="CHEBI:64716"/>
        <dbReference type="EC" id="3.1.3.27"/>
    </reaction>
    <physiologicalReaction direction="left-to-right" evidence="13">
        <dbReference type="Rhea" id="RHEA:33752"/>
    </physiologicalReaction>
</comment>
<evidence type="ECO:0000256" key="6">
    <source>
        <dbReference type="ARBA" id="ARBA00023098"/>
    </source>
</evidence>
<evidence type="ECO:0000313" key="17">
    <source>
        <dbReference type="Proteomes" id="UP000504621"/>
    </source>
</evidence>
<dbReference type="RefSeq" id="XP_021279579.1">
    <property type="nucleotide sequence ID" value="XM_021423904.1"/>
</dbReference>
<dbReference type="Proteomes" id="UP000504621">
    <property type="component" value="Unplaced"/>
</dbReference>
<evidence type="ECO:0000256" key="5">
    <source>
        <dbReference type="ARBA" id="ARBA00022912"/>
    </source>
</evidence>
<evidence type="ECO:0000256" key="2">
    <source>
        <dbReference type="ARBA" id="ARBA00008601"/>
    </source>
</evidence>
<dbReference type="EC" id="3.1.3.27" evidence="10"/>
<comment type="catalytic activity">
    <reaction evidence="11">
        <text>O-phospho-L-seryl-[protein] + H2O = L-seryl-[protein] + phosphate</text>
        <dbReference type="Rhea" id="RHEA:20629"/>
        <dbReference type="Rhea" id="RHEA-COMP:9863"/>
        <dbReference type="Rhea" id="RHEA-COMP:11604"/>
        <dbReference type="ChEBI" id="CHEBI:15377"/>
        <dbReference type="ChEBI" id="CHEBI:29999"/>
        <dbReference type="ChEBI" id="CHEBI:43474"/>
        <dbReference type="ChEBI" id="CHEBI:83421"/>
        <dbReference type="EC" id="3.1.3.16"/>
    </reaction>
</comment>
<reference evidence="18" key="1">
    <citation type="submission" date="2025-08" db="UniProtKB">
        <authorList>
            <consortium name="RefSeq"/>
        </authorList>
    </citation>
    <scope>IDENTIFICATION</scope>
    <source>
        <tissue evidence="18">Leaf</tissue>
    </source>
</reference>
<sequence>MYIEELKEGEQQDEDLSKLCGESLVVWDAKRVLVGAGARALFYPTLFYNVVRNKIQSEFRWWDRVDEFILLGAVPFPTDVPRLKELGVSGVVTLNEPYETLVPTSLYYAHNIDHLVIPTRDYLFAPSFADICQAVDFIRNNASLGKTTYVHCKAGRGRSTTIVLCYLVEHRHMTPDAAYEYVRSIRPRVLLASAQRQAVQDYYLRKIKNNGIPGNSCRMIVKKTLVLPAKQDTAAFDDGSVVVVTKLDLDGYDASFDAGVSAKEMLGEGSLAGRFQFAGQAAIARLSCLWLRCHADQKTSRKPGPLSSLGIDIRVY</sequence>
<evidence type="ECO:0000256" key="9">
    <source>
        <dbReference type="ARBA" id="ARBA00024192"/>
    </source>
</evidence>
<comment type="similarity">
    <text evidence="2">Belongs to the protein-tyrosine phosphatase family. Non-receptor class dual specificity subfamily.</text>
</comment>
<dbReference type="PROSITE" id="PS50054">
    <property type="entry name" value="TYR_PHOSPHATASE_DUAL"/>
    <property type="match status" value="1"/>
</dbReference>
<dbReference type="Gene3D" id="3.90.190.10">
    <property type="entry name" value="Protein tyrosine phosphatase superfamily"/>
    <property type="match status" value="1"/>
</dbReference>
<accession>A0A6J0ZZ22</accession>
<dbReference type="CDD" id="cd14524">
    <property type="entry name" value="PTPMT1"/>
    <property type="match status" value="1"/>
</dbReference>
<dbReference type="GO" id="GO:0048364">
    <property type="term" value="P:root development"/>
    <property type="evidence" value="ECO:0007669"/>
    <property type="project" value="UniProtKB-ARBA"/>
</dbReference>
<dbReference type="InterPro" id="IPR000387">
    <property type="entry name" value="Tyr_Pase_dom"/>
</dbReference>
<feature type="domain" description="Tyrosine-protein phosphatase" evidence="15">
    <location>
        <begin position="61"/>
        <end position="208"/>
    </location>
</feature>
<evidence type="ECO:0000256" key="10">
    <source>
        <dbReference type="ARBA" id="ARBA00024224"/>
    </source>
</evidence>
<dbReference type="PROSITE" id="PS50056">
    <property type="entry name" value="TYR_PHOSPHATASE_2"/>
    <property type="match status" value="1"/>
</dbReference>
<evidence type="ECO:0000256" key="12">
    <source>
        <dbReference type="ARBA" id="ARBA00048336"/>
    </source>
</evidence>
<comment type="catalytic activity">
    <reaction evidence="12">
        <text>O-phospho-L-threonyl-[protein] + H2O = L-threonyl-[protein] + phosphate</text>
        <dbReference type="Rhea" id="RHEA:47004"/>
        <dbReference type="Rhea" id="RHEA-COMP:11060"/>
        <dbReference type="Rhea" id="RHEA-COMP:11605"/>
        <dbReference type="ChEBI" id="CHEBI:15377"/>
        <dbReference type="ChEBI" id="CHEBI:30013"/>
        <dbReference type="ChEBI" id="CHEBI:43474"/>
        <dbReference type="ChEBI" id="CHEBI:61977"/>
        <dbReference type="EC" id="3.1.3.16"/>
    </reaction>
</comment>
<evidence type="ECO:0000256" key="7">
    <source>
        <dbReference type="ARBA" id="ARBA00023209"/>
    </source>
</evidence>
<dbReference type="FunFam" id="3.90.190.10:FF:000051">
    <property type="entry name" value="Dual specificity phosphatase domain protein"/>
    <property type="match status" value="1"/>
</dbReference>
<keyword evidence="7" id="KW-0594">Phospholipid biosynthesis</keyword>
<evidence type="ECO:0000256" key="11">
    <source>
        <dbReference type="ARBA" id="ARBA00047761"/>
    </source>
</evidence>
<dbReference type="InterPro" id="IPR044596">
    <property type="entry name" value="PTPMT1-like"/>
</dbReference>
<evidence type="ECO:0000256" key="3">
    <source>
        <dbReference type="ARBA" id="ARBA00022516"/>
    </source>
</evidence>
<evidence type="ECO:0000256" key="8">
    <source>
        <dbReference type="ARBA" id="ARBA00023264"/>
    </source>
</evidence>
<dbReference type="InterPro" id="IPR029021">
    <property type="entry name" value="Prot-tyrosine_phosphatase-like"/>
</dbReference>
<dbReference type="GO" id="GO:0004722">
    <property type="term" value="F:protein serine/threonine phosphatase activity"/>
    <property type="evidence" value="ECO:0007669"/>
    <property type="project" value="UniProtKB-EC"/>
</dbReference>
<dbReference type="Pfam" id="PF00782">
    <property type="entry name" value="DSPc"/>
    <property type="match status" value="1"/>
</dbReference>
<evidence type="ECO:0000313" key="18">
    <source>
        <dbReference type="RefSeq" id="XP_021279579.1"/>
    </source>
</evidence>
<gene>
    <name evidence="18" type="primary">LOC110413170</name>
</gene>
<dbReference type="OrthoDB" id="273181at2759"/>
<keyword evidence="4" id="KW-0378">Hydrolase</keyword>
<comment type="pathway">
    <text evidence="9">Phospholipid metabolism; phosphatidylglycerol biosynthesis; phosphatidylglycerol from CDP-diacylglycerol: step 2/2.</text>
</comment>
<dbReference type="InterPro" id="IPR020422">
    <property type="entry name" value="TYR_PHOSPHATASE_DUAL_dom"/>
</dbReference>
<keyword evidence="3" id="KW-0444">Lipid biosynthesis</keyword>
<keyword evidence="6" id="KW-0443">Lipid metabolism</keyword>
<keyword evidence="17" id="KW-1185">Reference proteome</keyword>
<dbReference type="GeneID" id="110413170"/>
<name>A0A6J0ZZ22_9ROSI</name>
<dbReference type="AlphaFoldDB" id="A0A6J0ZZ22"/>
<dbReference type="InterPro" id="IPR016130">
    <property type="entry name" value="Tyr_Pase_AS"/>
</dbReference>
<evidence type="ECO:0000259" key="15">
    <source>
        <dbReference type="PROSITE" id="PS50054"/>
    </source>
</evidence>
<organism evidence="17 18">
    <name type="scientific">Herrania umbratica</name>
    <dbReference type="NCBI Taxonomy" id="108875"/>
    <lineage>
        <taxon>Eukaryota</taxon>
        <taxon>Viridiplantae</taxon>
        <taxon>Streptophyta</taxon>
        <taxon>Embryophyta</taxon>
        <taxon>Tracheophyta</taxon>
        <taxon>Spermatophyta</taxon>
        <taxon>Magnoliopsida</taxon>
        <taxon>eudicotyledons</taxon>
        <taxon>Gunneridae</taxon>
        <taxon>Pentapetalae</taxon>
        <taxon>rosids</taxon>
        <taxon>malvids</taxon>
        <taxon>Malvales</taxon>
        <taxon>Malvaceae</taxon>
        <taxon>Byttnerioideae</taxon>
        <taxon>Herrania</taxon>
    </lineage>
</organism>
<comment type="function">
    <text evidence="14">Exhibits phosphatidylglycerophosphate phosphatase activity. Involved in root growth and columella cells organization. May possess protein phosphatase activity.</text>
</comment>
<dbReference type="SMART" id="SM00195">
    <property type="entry name" value="DSPc"/>
    <property type="match status" value="1"/>
</dbReference>
<dbReference type="GO" id="GO:0008962">
    <property type="term" value="F:phosphatidylglycerophosphatase activity"/>
    <property type="evidence" value="ECO:0007669"/>
    <property type="project" value="UniProtKB-EC"/>
</dbReference>
<protein>
    <recommendedName>
        <fullName evidence="10">phosphatidylglycerophosphatase</fullName>
        <ecNumber evidence="10">3.1.3.27</ecNumber>
    </recommendedName>
</protein>
<evidence type="ECO:0000256" key="4">
    <source>
        <dbReference type="ARBA" id="ARBA00022801"/>
    </source>
</evidence>
<keyword evidence="5" id="KW-0904">Protein phosphatase</keyword>
<dbReference type="PANTHER" id="PTHR46274">
    <property type="entry name" value="PHOSPHATIDYLINOSITOL PHOSPHATASE"/>
    <property type="match status" value="1"/>
</dbReference>
<dbReference type="PROSITE" id="PS00383">
    <property type="entry name" value="TYR_PHOSPHATASE_1"/>
    <property type="match status" value="1"/>
</dbReference>
<dbReference type="SUPFAM" id="SSF52799">
    <property type="entry name" value="(Phosphotyrosine protein) phosphatases II"/>
    <property type="match status" value="1"/>
</dbReference>
<dbReference type="GO" id="GO:0008654">
    <property type="term" value="P:phospholipid biosynthetic process"/>
    <property type="evidence" value="ECO:0007669"/>
    <property type="project" value="UniProtKB-KW"/>
</dbReference>
<evidence type="ECO:0000256" key="1">
    <source>
        <dbReference type="ARBA" id="ARBA00005189"/>
    </source>
</evidence>
<evidence type="ECO:0000259" key="16">
    <source>
        <dbReference type="PROSITE" id="PS50056"/>
    </source>
</evidence>